<feature type="compositionally biased region" description="Basic and acidic residues" evidence="2">
    <location>
        <begin position="1"/>
        <end position="20"/>
    </location>
</feature>
<proteinExistence type="predicted"/>
<feature type="region of interest" description="Disordered" evidence="2">
    <location>
        <begin position="1"/>
        <end position="26"/>
    </location>
</feature>
<evidence type="ECO:0000313" key="3">
    <source>
        <dbReference type="EMBL" id="QHS81926.1"/>
    </source>
</evidence>
<dbReference type="EMBL" id="MN740762">
    <property type="protein sequence ID" value="QHS81926.1"/>
    <property type="molecule type" value="Genomic_DNA"/>
</dbReference>
<evidence type="ECO:0000256" key="1">
    <source>
        <dbReference type="SAM" id="Coils"/>
    </source>
</evidence>
<dbReference type="Pfam" id="PF19150">
    <property type="entry name" value="DUF5832"/>
    <property type="match status" value="1"/>
</dbReference>
<sequence>MDRSKDKNSKKQSFERKEINGKPNPKYIDLLDEDKPIAGQKFVCVSFCSPETILKKRELFFFEEFLKKWDFNKSMEKFIQFLNFLSFKYNISFDDVSNDFKDFVKDEKDNLTGTALEDEYKTFLDNNEAELEKQFNLKNNFQTSTRGIKIRGSYPSQEEAELRCKMLREVDDKHDIFVGPVGMWMPWDPEAYKTGRVEYMEDELNQLMSEKQKNEGNAKTAFEQRVKETKKKAIEENIKNAEKSGNVLTQTVDDDGNLIGINNANTQEFALKNQENISTADICSELFEGENIVVGKTDNGQSQLVSGPFAQPLKKVEPNK</sequence>
<evidence type="ECO:0000256" key="2">
    <source>
        <dbReference type="SAM" id="MobiDB-lite"/>
    </source>
</evidence>
<feature type="coiled-coil region" evidence="1">
    <location>
        <begin position="197"/>
        <end position="244"/>
    </location>
</feature>
<dbReference type="InterPro" id="IPR043872">
    <property type="entry name" value="DUF5832"/>
</dbReference>
<reference evidence="3" key="1">
    <citation type="journal article" date="2020" name="Nature">
        <title>Giant virus diversity and host interactions through global metagenomics.</title>
        <authorList>
            <person name="Schulz F."/>
            <person name="Roux S."/>
            <person name="Paez-Espino D."/>
            <person name="Jungbluth S."/>
            <person name="Walsh D.A."/>
            <person name="Denef V.J."/>
            <person name="McMahon K.D."/>
            <person name="Konstantinidis K.T."/>
            <person name="Eloe-Fadrosh E.A."/>
            <person name="Kyrpides N.C."/>
            <person name="Woyke T."/>
        </authorList>
    </citation>
    <scope>NUCLEOTIDE SEQUENCE</scope>
    <source>
        <strain evidence="3">GVMAG-S-1101165-79</strain>
    </source>
</reference>
<protein>
    <submittedName>
        <fullName evidence="3">Uncharacterized protein</fullName>
    </submittedName>
</protein>
<accession>A0A6C0AQQ3</accession>
<organism evidence="3">
    <name type="scientific">viral metagenome</name>
    <dbReference type="NCBI Taxonomy" id="1070528"/>
    <lineage>
        <taxon>unclassified sequences</taxon>
        <taxon>metagenomes</taxon>
        <taxon>organismal metagenomes</taxon>
    </lineage>
</organism>
<keyword evidence="1" id="KW-0175">Coiled coil</keyword>
<feature type="region of interest" description="Disordered" evidence="2">
    <location>
        <begin position="298"/>
        <end position="320"/>
    </location>
</feature>
<name>A0A6C0AQQ3_9ZZZZ</name>
<dbReference type="AlphaFoldDB" id="A0A6C0AQQ3"/>